<organism evidence="1">
    <name type="scientific">Arundo donax</name>
    <name type="common">Giant reed</name>
    <name type="synonym">Donax arundinaceus</name>
    <dbReference type="NCBI Taxonomy" id="35708"/>
    <lineage>
        <taxon>Eukaryota</taxon>
        <taxon>Viridiplantae</taxon>
        <taxon>Streptophyta</taxon>
        <taxon>Embryophyta</taxon>
        <taxon>Tracheophyta</taxon>
        <taxon>Spermatophyta</taxon>
        <taxon>Magnoliopsida</taxon>
        <taxon>Liliopsida</taxon>
        <taxon>Poales</taxon>
        <taxon>Poaceae</taxon>
        <taxon>PACMAD clade</taxon>
        <taxon>Arundinoideae</taxon>
        <taxon>Arundineae</taxon>
        <taxon>Arundo</taxon>
    </lineage>
</organism>
<reference evidence="1" key="2">
    <citation type="journal article" date="2015" name="Data Brief">
        <title>Shoot transcriptome of the giant reed, Arundo donax.</title>
        <authorList>
            <person name="Barrero R.A."/>
            <person name="Guerrero F.D."/>
            <person name="Moolhuijzen P."/>
            <person name="Goolsby J.A."/>
            <person name="Tidwell J."/>
            <person name="Bellgard S.E."/>
            <person name="Bellgard M.I."/>
        </authorList>
    </citation>
    <scope>NUCLEOTIDE SEQUENCE</scope>
    <source>
        <tissue evidence="1">Shoot tissue taken approximately 20 cm above the soil surface</tissue>
    </source>
</reference>
<protein>
    <submittedName>
        <fullName evidence="1">Uncharacterized protein</fullName>
    </submittedName>
</protein>
<proteinExistence type="predicted"/>
<reference evidence="1" key="1">
    <citation type="submission" date="2014-09" db="EMBL/GenBank/DDBJ databases">
        <authorList>
            <person name="Magalhaes I.L.F."/>
            <person name="Oliveira U."/>
            <person name="Santos F.R."/>
            <person name="Vidigal T.H.D.A."/>
            <person name="Brescovit A.D."/>
            <person name="Santos A.J."/>
        </authorList>
    </citation>
    <scope>NUCLEOTIDE SEQUENCE</scope>
    <source>
        <tissue evidence="1">Shoot tissue taken approximately 20 cm above the soil surface</tissue>
    </source>
</reference>
<accession>A0A0A9H2Z5</accession>
<evidence type="ECO:0000313" key="1">
    <source>
        <dbReference type="EMBL" id="JAE27258.1"/>
    </source>
</evidence>
<dbReference type="AlphaFoldDB" id="A0A0A9H2Z5"/>
<name>A0A0A9H2Z5_ARUDO</name>
<sequence length="36" mass="4286">MLQPCKYVVTPYSISIENQNVFWNVGIEYRDAKLYC</sequence>
<dbReference type="EMBL" id="GBRH01170638">
    <property type="protein sequence ID" value="JAE27258.1"/>
    <property type="molecule type" value="Transcribed_RNA"/>
</dbReference>